<dbReference type="InterPro" id="IPR006142">
    <property type="entry name" value="INTEIN"/>
</dbReference>
<evidence type="ECO:0000256" key="2">
    <source>
        <dbReference type="ARBA" id="ARBA00010044"/>
    </source>
</evidence>
<evidence type="ECO:0000256" key="16">
    <source>
        <dbReference type="HAMAP-Rule" id="MF_01458"/>
    </source>
</evidence>
<dbReference type="SUPFAM" id="SSF140990">
    <property type="entry name" value="FtsH protease domain-like"/>
    <property type="match status" value="1"/>
</dbReference>
<dbReference type="Gene3D" id="2.170.16.10">
    <property type="entry name" value="Hedgehog/Intein (Hint) domain"/>
    <property type="match status" value="1"/>
</dbReference>
<feature type="transmembrane region" description="Helical" evidence="16">
    <location>
        <begin position="126"/>
        <end position="150"/>
    </location>
</feature>
<keyword evidence="16" id="KW-1133">Transmembrane helix</keyword>
<dbReference type="Pfam" id="PF14890">
    <property type="entry name" value="Intein_splicing"/>
    <property type="match status" value="1"/>
</dbReference>
<dbReference type="GO" id="GO:0005524">
    <property type="term" value="F:ATP binding"/>
    <property type="evidence" value="ECO:0007669"/>
    <property type="project" value="UniProtKB-UniRule"/>
</dbReference>
<protein>
    <recommendedName>
        <fullName evidence="16">ATP-dependent zinc metalloprotease FtsH</fullName>
        <ecNumber evidence="16">3.4.24.-</ecNumber>
    </recommendedName>
</protein>
<dbReference type="FunFam" id="1.20.58.760:FF:000001">
    <property type="entry name" value="ATP-dependent zinc metalloprotease FtsH"/>
    <property type="match status" value="1"/>
</dbReference>
<keyword evidence="13" id="KW-0651">Protein splicing</keyword>
<dbReference type="InterPro" id="IPR030934">
    <property type="entry name" value="Intein_C"/>
</dbReference>
<dbReference type="SMART" id="SM00306">
    <property type="entry name" value="HintN"/>
    <property type="match status" value="1"/>
</dbReference>
<evidence type="ECO:0000256" key="6">
    <source>
        <dbReference type="ARBA" id="ARBA00022741"/>
    </source>
</evidence>
<dbReference type="Gene3D" id="1.10.8.60">
    <property type="match status" value="1"/>
</dbReference>
<comment type="cofactor">
    <cofactor evidence="16">
        <name>Zn(2+)</name>
        <dbReference type="ChEBI" id="CHEBI:29105"/>
    </cofactor>
    <text evidence="16">Binds 1 zinc ion per subunit.</text>
</comment>
<comment type="caution">
    <text evidence="16">Lacks conserved residue(s) required for the propagation of feature annotation.</text>
</comment>
<dbReference type="GO" id="GO:0006314">
    <property type="term" value="P:intron homing"/>
    <property type="evidence" value="ECO:0007669"/>
    <property type="project" value="UniProtKB-KW"/>
</dbReference>
<dbReference type="NCBIfam" id="TIGR01443">
    <property type="entry name" value="intein_Cterm"/>
    <property type="match status" value="1"/>
</dbReference>
<feature type="binding site" evidence="16">
    <location>
        <position position="957"/>
    </location>
    <ligand>
        <name>Zn(2+)</name>
        <dbReference type="ChEBI" id="CHEBI:29105"/>
        <note>catalytic</note>
    </ligand>
</feature>
<keyword evidence="8 16" id="KW-0378">Hydrolase</keyword>
<keyword evidence="16" id="KW-0812">Transmembrane</keyword>
<keyword evidence="7" id="KW-0255">Endonuclease</keyword>
<evidence type="ECO:0000256" key="10">
    <source>
        <dbReference type="ARBA" id="ARBA00022833"/>
    </source>
</evidence>
<dbReference type="Proteomes" id="UP000177693">
    <property type="component" value="Unassembled WGS sequence"/>
</dbReference>
<keyword evidence="11 16" id="KW-0067">ATP-binding</keyword>
<dbReference type="Pfam" id="PF01434">
    <property type="entry name" value="Peptidase_M41"/>
    <property type="match status" value="1"/>
</dbReference>
<dbReference type="AlphaFoldDB" id="A0A1F6Y6Z9"/>
<evidence type="ECO:0000313" key="20">
    <source>
        <dbReference type="EMBL" id="OGJ02157.1"/>
    </source>
</evidence>
<dbReference type="EMBL" id="MFVL01000004">
    <property type="protein sequence ID" value="OGJ02157.1"/>
    <property type="molecule type" value="Genomic_DNA"/>
</dbReference>
<dbReference type="InterPro" id="IPR003587">
    <property type="entry name" value="Hint_dom_N"/>
</dbReference>
<dbReference type="Pfam" id="PF00004">
    <property type="entry name" value="AAA"/>
    <property type="match status" value="1"/>
</dbReference>
<dbReference type="InterPro" id="IPR004042">
    <property type="entry name" value="Intein_endonuc_central"/>
</dbReference>
<dbReference type="GO" id="GO:0004176">
    <property type="term" value="F:ATP-dependent peptidase activity"/>
    <property type="evidence" value="ECO:0007669"/>
    <property type="project" value="InterPro"/>
</dbReference>
<dbReference type="SMART" id="SM00305">
    <property type="entry name" value="HintC"/>
    <property type="match status" value="1"/>
</dbReference>
<dbReference type="PROSITE" id="PS00674">
    <property type="entry name" value="AAA"/>
    <property type="match status" value="1"/>
</dbReference>
<feature type="region of interest" description="Disordered" evidence="18">
    <location>
        <begin position="1"/>
        <end position="21"/>
    </location>
</feature>
<keyword evidence="3 16" id="KW-0645">Protease</keyword>
<dbReference type="InterPro" id="IPR003959">
    <property type="entry name" value="ATPase_AAA_core"/>
</dbReference>
<keyword evidence="6 16" id="KW-0547">Nucleotide-binding</keyword>
<reference evidence="20 21" key="1">
    <citation type="journal article" date="2016" name="Nat. Commun.">
        <title>Thousands of microbial genomes shed light on interconnected biogeochemical processes in an aquifer system.</title>
        <authorList>
            <person name="Anantharaman K."/>
            <person name="Brown C.T."/>
            <person name="Hug L.A."/>
            <person name="Sharon I."/>
            <person name="Castelle C.J."/>
            <person name="Probst A.J."/>
            <person name="Thomas B.C."/>
            <person name="Singh A."/>
            <person name="Wilkins M.J."/>
            <person name="Karaoz U."/>
            <person name="Brodie E.L."/>
            <person name="Williams K.H."/>
            <person name="Hubbard S.S."/>
            <person name="Banfield J.F."/>
        </authorList>
    </citation>
    <scope>NUCLEOTIDE SEQUENCE [LARGE SCALE GENOMIC DNA]</scope>
</reference>
<dbReference type="PROSITE" id="PS50817">
    <property type="entry name" value="INTEIN_N_TER"/>
    <property type="match status" value="1"/>
</dbReference>
<feature type="transmembrane region" description="Helical" evidence="16">
    <location>
        <begin position="21"/>
        <end position="45"/>
    </location>
</feature>
<dbReference type="NCBIfam" id="TIGR01445">
    <property type="entry name" value="intein_Nterm"/>
    <property type="match status" value="1"/>
</dbReference>
<dbReference type="Pfam" id="PF14528">
    <property type="entry name" value="LAGLIDADG_3"/>
    <property type="match status" value="1"/>
</dbReference>
<comment type="subcellular location">
    <subcellularLocation>
        <location evidence="16">Cell membrane</location>
        <topology evidence="16">Multi-pass membrane protein</topology>
        <orientation evidence="16">Cytoplasmic side</orientation>
    </subcellularLocation>
    <subcellularLocation>
        <location evidence="1">Membrane</location>
    </subcellularLocation>
</comment>
<proteinExistence type="inferred from homology"/>
<comment type="similarity">
    <text evidence="16">In the central section; belongs to the AAA ATPase family.</text>
</comment>
<evidence type="ECO:0000256" key="15">
    <source>
        <dbReference type="ARBA" id="ARBA00023136"/>
    </source>
</evidence>
<dbReference type="InterPro" id="IPR041569">
    <property type="entry name" value="AAA_lid_3"/>
</dbReference>
<keyword evidence="16" id="KW-1003">Cell membrane</keyword>
<comment type="similarity">
    <text evidence="2 16">In the C-terminal section; belongs to the peptidase M41 family.</text>
</comment>
<evidence type="ECO:0000313" key="21">
    <source>
        <dbReference type="Proteomes" id="UP000177693"/>
    </source>
</evidence>
<evidence type="ECO:0000256" key="3">
    <source>
        <dbReference type="ARBA" id="ARBA00022670"/>
    </source>
</evidence>
<dbReference type="FunFam" id="3.40.50.300:FF:002568">
    <property type="entry name" value="Cell division protein (FtsH)"/>
    <property type="match status" value="1"/>
</dbReference>
<evidence type="ECO:0000256" key="17">
    <source>
        <dbReference type="RuleBase" id="RU003651"/>
    </source>
</evidence>
<gene>
    <name evidence="16" type="primary">ftsH</name>
    <name evidence="20" type="ORF">A3I23_02975</name>
</gene>
<dbReference type="CDD" id="cd00081">
    <property type="entry name" value="Hint"/>
    <property type="match status" value="2"/>
</dbReference>
<keyword evidence="9" id="KW-0068">Autocatalytic cleavage</keyword>
<dbReference type="PRINTS" id="PR00379">
    <property type="entry name" value="INTEIN"/>
</dbReference>
<accession>A0A1F6Y6Z9</accession>
<dbReference type="PANTHER" id="PTHR23076:SF97">
    <property type="entry name" value="ATP-DEPENDENT ZINC METALLOPROTEASE YME1L1"/>
    <property type="match status" value="1"/>
</dbReference>
<evidence type="ECO:0000256" key="1">
    <source>
        <dbReference type="ARBA" id="ARBA00004370"/>
    </source>
</evidence>
<evidence type="ECO:0000256" key="12">
    <source>
        <dbReference type="ARBA" id="ARBA00022886"/>
    </source>
</evidence>
<dbReference type="InterPro" id="IPR003593">
    <property type="entry name" value="AAA+_ATPase"/>
</dbReference>
<dbReference type="GO" id="GO:0004519">
    <property type="term" value="F:endonuclease activity"/>
    <property type="evidence" value="ECO:0007669"/>
    <property type="project" value="UniProtKB-KW"/>
</dbReference>
<dbReference type="GO" id="GO:0016539">
    <property type="term" value="P:intein-mediated protein splicing"/>
    <property type="evidence" value="ECO:0007669"/>
    <property type="project" value="InterPro"/>
</dbReference>
<dbReference type="EC" id="3.4.24.-" evidence="16"/>
<dbReference type="SUPFAM" id="SSF51294">
    <property type="entry name" value="Hedgehog/intein (Hint) domain"/>
    <property type="match status" value="1"/>
</dbReference>
<dbReference type="InterPro" id="IPR006141">
    <property type="entry name" value="Intein_N"/>
</dbReference>
<dbReference type="InterPro" id="IPR004860">
    <property type="entry name" value="LAGLIDADG_dom"/>
</dbReference>
<dbReference type="InterPro" id="IPR037219">
    <property type="entry name" value="Peptidase_M41-like"/>
</dbReference>
<dbReference type="GO" id="GO:0030163">
    <property type="term" value="P:protein catabolic process"/>
    <property type="evidence" value="ECO:0007669"/>
    <property type="project" value="UniProtKB-UniRule"/>
</dbReference>
<dbReference type="InterPro" id="IPR005936">
    <property type="entry name" value="FtsH"/>
</dbReference>
<evidence type="ECO:0000256" key="14">
    <source>
        <dbReference type="ARBA" id="ARBA00023049"/>
    </source>
</evidence>
<comment type="subunit">
    <text evidence="16">Homohexamer.</text>
</comment>
<dbReference type="PROSITE" id="PS50818">
    <property type="entry name" value="INTEIN_C_TER"/>
    <property type="match status" value="1"/>
</dbReference>
<dbReference type="GO" id="GO:0004222">
    <property type="term" value="F:metalloendopeptidase activity"/>
    <property type="evidence" value="ECO:0007669"/>
    <property type="project" value="InterPro"/>
</dbReference>
<keyword evidence="4" id="KW-0540">Nuclease</keyword>
<dbReference type="Gene3D" id="3.40.50.300">
    <property type="entry name" value="P-loop containing nucleotide triphosphate hydrolases"/>
    <property type="match status" value="2"/>
</dbReference>
<dbReference type="InterPro" id="IPR003586">
    <property type="entry name" value="Hint_dom_C"/>
</dbReference>
<keyword evidence="14 16" id="KW-0482">Metalloprotease</keyword>
<evidence type="ECO:0000256" key="18">
    <source>
        <dbReference type="SAM" id="MobiDB-lite"/>
    </source>
</evidence>
<evidence type="ECO:0000256" key="13">
    <source>
        <dbReference type="ARBA" id="ARBA00023000"/>
    </source>
</evidence>
<evidence type="ECO:0000256" key="11">
    <source>
        <dbReference type="ARBA" id="ARBA00022840"/>
    </source>
</evidence>
<evidence type="ECO:0000259" key="19">
    <source>
        <dbReference type="PROSITE" id="PS50819"/>
    </source>
</evidence>
<dbReference type="NCBIfam" id="TIGR01241">
    <property type="entry name" value="FtsH_fam"/>
    <property type="match status" value="1"/>
</dbReference>
<keyword evidence="12" id="KW-0404">Intron homing</keyword>
<evidence type="ECO:0000256" key="5">
    <source>
        <dbReference type="ARBA" id="ARBA00022723"/>
    </source>
</evidence>
<evidence type="ECO:0000256" key="4">
    <source>
        <dbReference type="ARBA" id="ARBA00022722"/>
    </source>
</evidence>
<dbReference type="GO" id="GO:0008270">
    <property type="term" value="F:zinc ion binding"/>
    <property type="evidence" value="ECO:0007669"/>
    <property type="project" value="UniProtKB-UniRule"/>
</dbReference>
<dbReference type="SMART" id="SM00382">
    <property type="entry name" value="AAA"/>
    <property type="match status" value="1"/>
</dbReference>
<comment type="similarity">
    <text evidence="17">Belongs to the AAA ATPase family.</text>
</comment>
<name>A0A1F6Y6Z9_9BACT</name>
<keyword evidence="15 16" id="KW-0472">Membrane</keyword>
<evidence type="ECO:0000256" key="9">
    <source>
        <dbReference type="ARBA" id="ARBA00022813"/>
    </source>
</evidence>
<dbReference type="InterPro" id="IPR003960">
    <property type="entry name" value="ATPase_AAA_CS"/>
</dbReference>
<feature type="domain" description="DOD-type homing endonuclease" evidence="19">
    <location>
        <begin position="359"/>
        <end position="490"/>
    </location>
</feature>
<dbReference type="GO" id="GO:0005886">
    <property type="term" value="C:plasma membrane"/>
    <property type="evidence" value="ECO:0007669"/>
    <property type="project" value="UniProtKB-SubCell"/>
</dbReference>
<feature type="binding site" evidence="16">
    <location>
        <position position="885"/>
    </location>
    <ligand>
        <name>Zn(2+)</name>
        <dbReference type="ChEBI" id="CHEBI:29105"/>
        <note>catalytic</note>
    </ligand>
</feature>
<dbReference type="GO" id="GO:0016887">
    <property type="term" value="F:ATP hydrolysis activity"/>
    <property type="evidence" value="ECO:0007669"/>
    <property type="project" value="UniProtKB-UniRule"/>
</dbReference>
<dbReference type="PANTHER" id="PTHR23076">
    <property type="entry name" value="METALLOPROTEASE M41 FTSH"/>
    <property type="match status" value="1"/>
</dbReference>
<keyword evidence="10 16" id="KW-0862">Zinc</keyword>
<dbReference type="SUPFAM" id="SSF55608">
    <property type="entry name" value="Homing endonucleases"/>
    <property type="match status" value="1"/>
</dbReference>
<dbReference type="InterPro" id="IPR000642">
    <property type="entry name" value="Peptidase_M41"/>
</dbReference>
<dbReference type="SUPFAM" id="SSF52540">
    <property type="entry name" value="P-loop containing nucleoside triphosphate hydrolases"/>
    <property type="match status" value="2"/>
</dbReference>
<organism evidence="20 21">
    <name type="scientific">Candidatus Nomurabacteria bacterium RIFCSPLOWO2_02_FULL_40_67</name>
    <dbReference type="NCBI Taxonomy" id="1801787"/>
    <lineage>
        <taxon>Bacteria</taxon>
        <taxon>Candidatus Nomuraibacteriota</taxon>
    </lineage>
</organism>
<dbReference type="InterPro" id="IPR036844">
    <property type="entry name" value="Hint_dom_sf"/>
</dbReference>
<evidence type="ECO:0000256" key="7">
    <source>
        <dbReference type="ARBA" id="ARBA00022759"/>
    </source>
</evidence>
<dbReference type="FunFam" id="1.10.8.60:FF:000001">
    <property type="entry name" value="ATP-dependent zinc metalloprotease FtsH"/>
    <property type="match status" value="1"/>
</dbReference>
<feature type="active site" evidence="16">
    <location>
        <position position="882"/>
    </location>
</feature>
<dbReference type="Pfam" id="PF17862">
    <property type="entry name" value="AAA_lid_3"/>
    <property type="match status" value="1"/>
</dbReference>
<dbReference type="InterPro" id="IPR027417">
    <property type="entry name" value="P-loop_NTPase"/>
</dbReference>
<comment type="function">
    <text evidence="16">Acts as a processive, ATP-dependent zinc metallopeptidase for both cytoplasmic and membrane proteins. Plays a role in the quality control of integral membrane proteins.</text>
</comment>
<sequence>MNLNFLNKKTSPNKGKKGKNGSNLSGSIAGTMFIFMLITAVYLAVSDNAPVMSEIPISDLAKSVSMGEVKKILVEGEKLTITYQNDEIKKSKKETGSALSQTLFNYGVTKEALAKTEIEIKDESGFVFVIFNILPFLLPIVFILLFFWYISRQVRGAGMQALSFGQSKARITDPNDKNNRVTFKDVAGCKEAKEELKEIVDFLKSPKKFLDIGARIPKGVILTGAPGTGKCVTGDTLLHTSKGLVAIEDVPKYFSVNGDNTVDGLGIVTLDAKTGLLKSSLASHWYHLGEQETLSMVTDSGLTIEGTPEHPVIALDKDTGHFIFKRLIDISQDEWLVVGSNTQIFGSYTKILSPDVAYFLGILTGDGCLTVKDRIIFSTADPEILTHMQKVAKTTFNSEFSKNSSRPYDYELKNVEAKARILSWGLKETYARHKEIPEWVRFAPKEYVCQFLQGLFDTDGCVEKSGSVTFSSSSKILVDQVQVMLLNLGIVVRSYERRKKYNNQLQSYIVIYGDFVEKFQEQIGFRVERKKVRLSAVCVRQKNTNINLIPLQGVLVHKVWKEAVMSTNRTLNREFYSQSLYKNTVRYISGERTPSQNGMNSFINGILGLSPNLVRMPEIAHLKNLSSGKFFFTKISEIKKSRAVVYDLTVPVTHNFLANGFINHNTLLARAVAGEAGVPFFHLSGSEFVEMFVGVGASRVRDLFKMAKKSAPAIIFVDEIDAIGRTRGGGFGGGNDEREQTLNQILVEMDGFEPNDKVIVMAATNRPDVLDPALIRPGRFDRKVMLDLPDRADREEILQIHAGKKPLAEDINLKLIAERTPGFSGADLYSLMNEGAILAARENRKKVFQFDLIRAIEKVMLGPERKSHLLSKKEKEITAYHEAGHALVASVLPYADPVHKVSIIARGNAGGYTLKLPLEERRLQSKKEFIDDIAMSLGGYVAEQMIFGDVTTGPSSDLQVATNLARAMVTRFGMSDVIGPIALVGAGGRPQYGEMVEKEFSETVSTKVDAEVSRIVSDGLKSAEKVLTENRKAFDAIAHKLIEVETLEQEEYEKILTAHGILLKKKEIIAPTETQI</sequence>
<dbReference type="Gene3D" id="1.20.58.760">
    <property type="entry name" value="Peptidase M41"/>
    <property type="match status" value="1"/>
</dbReference>
<comment type="caution">
    <text evidence="20">The sequence shown here is derived from an EMBL/GenBank/DDBJ whole genome shotgun (WGS) entry which is preliminary data.</text>
</comment>
<dbReference type="Gene3D" id="3.10.28.10">
    <property type="entry name" value="Homing endonucleases"/>
    <property type="match status" value="1"/>
</dbReference>
<dbReference type="PROSITE" id="PS50819">
    <property type="entry name" value="INTEIN_ENDONUCLEASE"/>
    <property type="match status" value="1"/>
</dbReference>
<dbReference type="HAMAP" id="MF_01458">
    <property type="entry name" value="FtsH"/>
    <property type="match status" value="1"/>
</dbReference>
<dbReference type="InterPro" id="IPR027434">
    <property type="entry name" value="Homing_endonucl"/>
</dbReference>
<evidence type="ECO:0000256" key="8">
    <source>
        <dbReference type="ARBA" id="ARBA00022801"/>
    </source>
</evidence>
<feature type="binding site" evidence="16">
    <location>
        <position position="881"/>
    </location>
    <ligand>
        <name>Zn(2+)</name>
        <dbReference type="ChEBI" id="CHEBI:29105"/>
        <note>catalytic</note>
    </ligand>
</feature>
<keyword evidence="5 16" id="KW-0479">Metal-binding</keyword>